<dbReference type="EMBL" id="JAKELL010000095">
    <property type="protein sequence ID" value="KAH8982872.1"/>
    <property type="molecule type" value="Genomic_DNA"/>
</dbReference>
<dbReference type="GO" id="GO:0005739">
    <property type="term" value="C:mitochondrion"/>
    <property type="evidence" value="ECO:0007669"/>
    <property type="project" value="TreeGrafter"/>
</dbReference>
<feature type="compositionally biased region" description="Pro residues" evidence="1">
    <location>
        <begin position="111"/>
        <end position="124"/>
    </location>
</feature>
<keyword evidence="3" id="KW-1185">Reference proteome</keyword>
<reference evidence="2" key="1">
    <citation type="submission" date="2022-01" db="EMBL/GenBank/DDBJ databases">
        <title>Comparative genomics reveals a dynamic genome evolution in the ectomycorrhizal milk-cap (Lactarius) mushrooms.</title>
        <authorList>
            <consortium name="DOE Joint Genome Institute"/>
            <person name="Lebreton A."/>
            <person name="Tang N."/>
            <person name="Kuo A."/>
            <person name="LaButti K."/>
            <person name="Drula E."/>
            <person name="Barry K."/>
            <person name="Clum A."/>
            <person name="Lipzen A."/>
            <person name="Mousain D."/>
            <person name="Ng V."/>
            <person name="Wang R."/>
            <person name="Wang X."/>
            <person name="Dai Y."/>
            <person name="Henrissat B."/>
            <person name="Grigoriev I.V."/>
            <person name="Guerin-Laguette A."/>
            <person name="Yu F."/>
            <person name="Martin F.M."/>
        </authorList>
    </citation>
    <scope>NUCLEOTIDE SEQUENCE</scope>
    <source>
        <strain evidence="2">QP</strain>
    </source>
</reference>
<sequence length="145" mass="16548">MWHYIGGKRRLPVQWVSWLSHTRPDPPTLEELQADLERQRRVLHNAAVLQARDQDERARISADSAPLVTEDPPFPAPENISMVKRDEISQSVGAPEPPPHLSYPIDRPRQAPRPSPDPELPPPVGKDRDWQPEAWTPQTTRRRGG</sequence>
<evidence type="ECO:0008006" key="4">
    <source>
        <dbReference type="Google" id="ProtNLM"/>
    </source>
</evidence>
<gene>
    <name evidence="2" type="ORF">EDB92DRAFT_1892424</name>
</gene>
<dbReference type="InterPro" id="IPR052618">
    <property type="entry name" value="ComplexI_NDUFA12"/>
</dbReference>
<organism evidence="2 3">
    <name type="scientific">Lactarius akahatsu</name>
    <dbReference type="NCBI Taxonomy" id="416441"/>
    <lineage>
        <taxon>Eukaryota</taxon>
        <taxon>Fungi</taxon>
        <taxon>Dikarya</taxon>
        <taxon>Basidiomycota</taxon>
        <taxon>Agaricomycotina</taxon>
        <taxon>Agaricomycetes</taxon>
        <taxon>Russulales</taxon>
        <taxon>Russulaceae</taxon>
        <taxon>Lactarius</taxon>
    </lineage>
</organism>
<dbReference type="GO" id="GO:0032981">
    <property type="term" value="P:mitochondrial respiratory chain complex I assembly"/>
    <property type="evidence" value="ECO:0007669"/>
    <property type="project" value="TreeGrafter"/>
</dbReference>
<protein>
    <recommendedName>
        <fullName evidence="4">NADH dehydrogenase [ubiquinone] 1 alpha subcomplex subunit</fullName>
    </recommendedName>
</protein>
<comment type="caution">
    <text evidence="2">The sequence shown here is derived from an EMBL/GenBank/DDBJ whole genome shotgun (WGS) entry which is preliminary data.</text>
</comment>
<dbReference type="Proteomes" id="UP001201163">
    <property type="component" value="Unassembled WGS sequence"/>
</dbReference>
<proteinExistence type="predicted"/>
<accession>A0AAD4L709</accession>
<dbReference type="AlphaFoldDB" id="A0AAD4L709"/>
<evidence type="ECO:0000256" key="1">
    <source>
        <dbReference type="SAM" id="MobiDB-lite"/>
    </source>
</evidence>
<evidence type="ECO:0000313" key="3">
    <source>
        <dbReference type="Proteomes" id="UP001201163"/>
    </source>
</evidence>
<feature type="region of interest" description="Disordered" evidence="1">
    <location>
        <begin position="52"/>
        <end position="145"/>
    </location>
</feature>
<dbReference type="PANTHER" id="PTHR32470">
    <property type="entry name" value="ADH DEHYDROGENASE [UBIQUINONE] 1 ALPHA SUBCOMPLEX ASSEMBLY FACTOR 2"/>
    <property type="match status" value="1"/>
</dbReference>
<evidence type="ECO:0000313" key="2">
    <source>
        <dbReference type="EMBL" id="KAH8982872.1"/>
    </source>
</evidence>
<name>A0AAD4L709_9AGAM</name>
<dbReference type="PANTHER" id="PTHR32470:SF2">
    <property type="entry name" value="NADH DEHYDROGENASE [UBIQUINONE] 1 ALPHA SUBCOMPLEX ASSEMBLY FACTOR 2"/>
    <property type="match status" value="1"/>
</dbReference>